<evidence type="ECO:0000313" key="2">
    <source>
        <dbReference type="EMBL" id="CUE87571.1"/>
    </source>
</evidence>
<organism evidence="2 3">
    <name type="scientific">Bodo saltans</name>
    <name type="common">Flagellated protozoan</name>
    <dbReference type="NCBI Taxonomy" id="75058"/>
    <lineage>
        <taxon>Eukaryota</taxon>
        <taxon>Discoba</taxon>
        <taxon>Euglenozoa</taxon>
        <taxon>Kinetoplastea</taxon>
        <taxon>Metakinetoplastina</taxon>
        <taxon>Eubodonida</taxon>
        <taxon>Bodonidae</taxon>
        <taxon>Bodo</taxon>
    </lineage>
</organism>
<dbReference type="VEuPathDB" id="TriTrypDB:BSAL_56975"/>
<dbReference type="Proteomes" id="UP000051952">
    <property type="component" value="Unassembled WGS sequence"/>
</dbReference>
<dbReference type="EMBL" id="CYKH01000206">
    <property type="protein sequence ID" value="CUE87571.1"/>
    <property type="molecule type" value="Genomic_DNA"/>
</dbReference>
<feature type="compositionally biased region" description="Polar residues" evidence="1">
    <location>
        <begin position="290"/>
        <end position="299"/>
    </location>
</feature>
<keyword evidence="3" id="KW-1185">Reference proteome</keyword>
<proteinExistence type="predicted"/>
<accession>A0A0S4IJJ4</accession>
<feature type="compositionally biased region" description="Acidic residues" evidence="1">
    <location>
        <begin position="1653"/>
        <end position="1663"/>
    </location>
</feature>
<feature type="region of interest" description="Disordered" evidence="1">
    <location>
        <begin position="577"/>
        <end position="614"/>
    </location>
</feature>
<evidence type="ECO:0000256" key="1">
    <source>
        <dbReference type="SAM" id="MobiDB-lite"/>
    </source>
</evidence>
<feature type="region of interest" description="Disordered" evidence="1">
    <location>
        <begin position="1593"/>
        <end position="1620"/>
    </location>
</feature>
<protein>
    <submittedName>
        <fullName evidence="2">GPI-anchored surface protein, putative</fullName>
    </submittedName>
</protein>
<sequence length="1764" mass="191324">MKQRCAHILPLTPSLQSNPHDNHKVLVVDPFTFLALCHPTKGVPRETPIFQFVNNIFVVTKKRNTGHRLIERWGLTSATTVLTTVTQRTRTASLVKPQEKIFAGGGQTQGPVTSSCRPPPVEELHRPATLETAPPSYNDRLPLITTATAPPPPITSTTTGSSRELLVYWDIESLTPRNFVAQYKALLRLLSLHDLYDKWSTHVQLHVYFDGGGWGQTSTFASFSDVATLVQGLLDAVQTILHPIPTGRGGAKPSAAAFAANGQPSATTDAIFADIINTLRRAHDNKRSPTSETISSDTVPVSHAEPHLTRTRDSTVVVALLTCHAPHTLLDATLSPSWGGAVEGVVYCAGDSPPTATLQFLHTLQQRRSHGAAATTCRTLYLSADVVRFSFATLSLGMVGLPSNKAVAQPAKAVLPIESATRRRYVLTGPVPLERPAEITIAEVTLLGASTMTLMDGVDVEPAHPLANKPYGWLLLPMLYCLWQLQQERGSVDILLRDVFQVIRKTVIRPPSSGHAPAAAKGNSSVAETEVLYSAFHALVSQGWLTPGYGKHFEGRHFPSAVCWTCFTSNMPKEIEEPVSEMQGSRSSSRTQHHSLTPSRFSFHNDTTSHEGGMSPAWALAASTKSPRMSSTPLPPPARLSFAWSQSTPALDGAGEGDDLLLLINDELQKNHDGQLGDVLDKATPGSLRPASIHTTSPFGDDPFGSQQLRLPPLLRDSSTPSTMAAGLTSSQSEDTRSVCVPLSNLLSSTLYMFPMACICVLGRHRQWMPAELIAAQQEHRVDLLRVLVPLLTLQRQHGTRNVSEAALTDRCVVLEQMVMSMQGGMSSPYGAAPPPNVSYVSRLAALSGSPALARSTTGSRLDREKFVQEIDLAVSARVLARLEDGTLTFVSDVHLSSATTSVHDLEHAKLIVDDNADSHRYRRSPPELSHVFTLQSLPRLLLIRALRDEQFVVYPMFSVRLRNVRQRWHELCSRHGLSLAVTAWDHARAQLERARMIYVFTAPQAPHLTSMMFWSDAIAIAMTTASSMNHQQSLQSTVTLLTDSHVVAQRVEEPYFCSNLVDAHRLCCRNAADGHKPLELSRDVFAREVQLLPRELSFAALQDSLNEQLLVILHALQKMQRAVVVDAVVCEYLVARFILQSPSGPGLMDHNNYQHTSPTAPSAPTRVSSVMARHELSNVANVQSSIWSRLREAQHQLASYRLIYISGADIAFGSDYIYHIPHWASLRKTPRANLLEHDAVELQHDAAILDLGVKVFLETLMHMQRLLRRVRVPWGSLCRILEQHLSTSDGPLDVLDRCENAGLLHVEFVSQQSPGVSSAAHHQRDRQWNQQPPAYHHPSSGAPMQQGTPHSVCFASDAPTSSSSYVAVTNGGAAIAPGVGGSLDVNVAPPAYQQPPPPLPPPLSKPLNPYCKPFVLETQQTSSSPPHQDSVGDVAGQPQLLTSVEMLKDLTAPAPPSPSRPLASRSIVNATTGDEVVPLSSLSHRRRVVQKKGGALGPGNSSVLSQLFLTLERLEGKGGGGVGGGDDDPTSDGTNSVRGATPAIRDSTPAPPATPTSATAPGGSSSSGGGASSRFISALTWLFESALEDVSHGPKHHTKATDAANNKDPSQATDDENSRRRKLYYSTLAAFFDTAANNRESNVDGGVASSVLDDEDDDDDLLWDPSPSQKRRQENERSSASRSGGGDDASANPTTASAGWHDGGIVVPSRNRPQLSSEQKRSIRQLHARLTQTALLEGRQDAEPWESVSFFFARAEVMAGLSL</sequence>
<gene>
    <name evidence="2" type="ORF">BSAL_56975</name>
</gene>
<feature type="region of interest" description="Disordered" evidence="1">
    <location>
        <begin position="1315"/>
        <end position="1356"/>
    </location>
</feature>
<feature type="compositionally biased region" description="Polar residues" evidence="1">
    <location>
        <begin position="582"/>
        <end position="606"/>
    </location>
</feature>
<evidence type="ECO:0000313" key="3">
    <source>
        <dbReference type="Proteomes" id="UP000051952"/>
    </source>
</evidence>
<feature type="compositionally biased region" description="Polar residues" evidence="1">
    <location>
        <begin position="1604"/>
        <end position="1613"/>
    </location>
</feature>
<feature type="region of interest" description="Disordered" evidence="1">
    <location>
        <begin position="675"/>
        <end position="706"/>
    </location>
</feature>
<feature type="region of interest" description="Disordered" evidence="1">
    <location>
        <begin position="1640"/>
        <end position="1722"/>
    </location>
</feature>
<name>A0A0S4IJJ4_BODSA</name>
<feature type="compositionally biased region" description="Low complexity" evidence="1">
    <location>
        <begin position="1556"/>
        <end position="1565"/>
    </location>
</feature>
<reference evidence="3" key="1">
    <citation type="submission" date="2015-09" db="EMBL/GenBank/DDBJ databases">
        <authorList>
            <consortium name="Pathogen Informatics"/>
        </authorList>
    </citation>
    <scope>NUCLEOTIDE SEQUENCE [LARGE SCALE GENOMIC DNA]</scope>
    <source>
        <strain evidence="3">Lake Konstanz</strain>
    </source>
</reference>
<feature type="region of interest" description="Disordered" evidence="1">
    <location>
        <begin position="1519"/>
        <end position="1572"/>
    </location>
</feature>
<feature type="region of interest" description="Disordered" evidence="1">
    <location>
        <begin position="283"/>
        <end position="306"/>
    </location>
</feature>